<gene>
    <name evidence="3" type="ORF">KL86DES1_10474</name>
</gene>
<dbReference type="PROSITE" id="PS51379">
    <property type="entry name" value="4FE4S_FER_2"/>
    <property type="match status" value="1"/>
</dbReference>
<protein>
    <submittedName>
        <fullName evidence="3">4Fe-4S ferredoxin iron-sulfur binding domain protein</fullName>
    </submittedName>
</protein>
<name>A0A212KZ29_9BACT</name>
<dbReference type="PANTHER" id="PTHR42895">
    <property type="entry name" value="IRON-SULFUR CLUSTER-BINDING PROTEIN-RELATED"/>
    <property type="match status" value="1"/>
</dbReference>
<accession>A0A212KZ29</accession>
<dbReference type="Gene3D" id="3.30.70.20">
    <property type="match status" value="1"/>
</dbReference>
<proteinExistence type="predicted"/>
<dbReference type="RefSeq" id="WP_179979350.1">
    <property type="nucleotide sequence ID" value="NZ_LT608333.1"/>
</dbReference>
<feature type="domain" description="4Fe-4S ferredoxin-type" evidence="2">
    <location>
        <begin position="4"/>
        <end position="33"/>
    </location>
</feature>
<evidence type="ECO:0000256" key="1">
    <source>
        <dbReference type="SAM" id="MobiDB-lite"/>
    </source>
</evidence>
<dbReference type="AlphaFoldDB" id="A0A212KZ29"/>
<sequence length="243" mass="25331">MKRLIIQIDEEKCTGCGQCILDCAEGALAIVDGKAKLIKDSYCDGLGACLNCPEGALQLIEREADDFDEEEALAAKAERDGLPGKPAGHGQHGPAHGMPHKPGGCPGSMARALKPLSPGTVAANPGLATDLPSWPIQLRLVPPSAAFLKGAHVLLAAHCAGFALPNLHKDWIAGRIPIIACPKLEDNAALLEKLTAIISSGQIASLTVLRMSVPCCGGLERLVQQALKDAQSDIPVESHIVAV</sequence>
<dbReference type="InterPro" id="IPR017896">
    <property type="entry name" value="4Fe4S_Fe-S-bd"/>
</dbReference>
<dbReference type="PANTHER" id="PTHR42895:SF1">
    <property type="entry name" value="IRON-SULFUR CLUSTER PROTEIN"/>
    <property type="match status" value="1"/>
</dbReference>
<organism evidence="3">
    <name type="scientific">uncultured Desulfovibrio sp</name>
    <dbReference type="NCBI Taxonomy" id="167968"/>
    <lineage>
        <taxon>Bacteria</taxon>
        <taxon>Pseudomonadati</taxon>
        <taxon>Thermodesulfobacteriota</taxon>
        <taxon>Desulfovibrionia</taxon>
        <taxon>Desulfovibrionales</taxon>
        <taxon>Desulfovibrionaceae</taxon>
        <taxon>Desulfovibrio</taxon>
        <taxon>environmental samples</taxon>
    </lineage>
</organism>
<feature type="region of interest" description="Disordered" evidence="1">
    <location>
        <begin position="80"/>
        <end position="109"/>
    </location>
</feature>
<reference evidence="3" key="1">
    <citation type="submission" date="2016-08" db="EMBL/GenBank/DDBJ databases">
        <authorList>
            <person name="Seilhamer J.J."/>
        </authorList>
    </citation>
    <scope>NUCLEOTIDE SEQUENCE</scope>
    <source>
        <strain evidence="3">86-1</strain>
    </source>
</reference>
<dbReference type="SUPFAM" id="SSF54862">
    <property type="entry name" value="4Fe-4S ferredoxins"/>
    <property type="match status" value="1"/>
</dbReference>
<evidence type="ECO:0000313" key="3">
    <source>
        <dbReference type="EMBL" id="SCM70548.1"/>
    </source>
</evidence>
<dbReference type="EMBL" id="FMJC01000001">
    <property type="protein sequence ID" value="SCM70548.1"/>
    <property type="molecule type" value="Genomic_DNA"/>
</dbReference>
<dbReference type="InterPro" id="IPR052911">
    <property type="entry name" value="Corrinoid_activation_enz"/>
</dbReference>
<dbReference type="Pfam" id="PF12837">
    <property type="entry name" value="Fer4_6"/>
    <property type="match status" value="1"/>
</dbReference>
<evidence type="ECO:0000259" key="2">
    <source>
        <dbReference type="PROSITE" id="PS51379"/>
    </source>
</evidence>
<feature type="compositionally biased region" description="Low complexity" evidence="1">
    <location>
        <begin position="83"/>
        <end position="97"/>
    </location>
</feature>